<accession>A0A4C1UPZ1</accession>
<organism evidence="1 2">
    <name type="scientific">Eumeta variegata</name>
    <name type="common">Bagworm moth</name>
    <name type="synonym">Eumeta japonica</name>
    <dbReference type="NCBI Taxonomy" id="151549"/>
    <lineage>
        <taxon>Eukaryota</taxon>
        <taxon>Metazoa</taxon>
        <taxon>Ecdysozoa</taxon>
        <taxon>Arthropoda</taxon>
        <taxon>Hexapoda</taxon>
        <taxon>Insecta</taxon>
        <taxon>Pterygota</taxon>
        <taxon>Neoptera</taxon>
        <taxon>Endopterygota</taxon>
        <taxon>Lepidoptera</taxon>
        <taxon>Glossata</taxon>
        <taxon>Ditrysia</taxon>
        <taxon>Tineoidea</taxon>
        <taxon>Psychidae</taxon>
        <taxon>Oiketicinae</taxon>
        <taxon>Eumeta</taxon>
    </lineage>
</organism>
<dbReference type="AlphaFoldDB" id="A0A4C1UPZ1"/>
<proteinExistence type="predicted"/>
<evidence type="ECO:0000313" key="2">
    <source>
        <dbReference type="Proteomes" id="UP000299102"/>
    </source>
</evidence>
<protein>
    <submittedName>
        <fullName evidence="1">Uncharacterized protein</fullName>
    </submittedName>
</protein>
<gene>
    <name evidence="1" type="ORF">EVAR_22958_1</name>
</gene>
<sequence length="111" mass="11822">MAKLKKKLRGVVLAPSAAGRGLSLVSALRRTAVVLITYIRRTLCATTSINQKNYLGKLIVESQAVLSLVHALLWYRTNCLDGSEAGAVYAGFFSTPRLASSEIGPSGLGRS</sequence>
<reference evidence="1 2" key="1">
    <citation type="journal article" date="2019" name="Commun. Biol.">
        <title>The bagworm genome reveals a unique fibroin gene that provides high tensile strength.</title>
        <authorList>
            <person name="Kono N."/>
            <person name="Nakamura H."/>
            <person name="Ohtoshi R."/>
            <person name="Tomita M."/>
            <person name="Numata K."/>
            <person name="Arakawa K."/>
        </authorList>
    </citation>
    <scope>NUCLEOTIDE SEQUENCE [LARGE SCALE GENOMIC DNA]</scope>
</reference>
<comment type="caution">
    <text evidence="1">The sequence shown here is derived from an EMBL/GenBank/DDBJ whole genome shotgun (WGS) entry which is preliminary data.</text>
</comment>
<dbReference type="EMBL" id="BGZK01000208">
    <property type="protein sequence ID" value="GBP28495.1"/>
    <property type="molecule type" value="Genomic_DNA"/>
</dbReference>
<name>A0A4C1UPZ1_EUMVA</name>
<dbReference type="Proteomes" id="UP000299102">
    <property type="component" value="Unassembled WGS sequence"/>
</dbReference>
<keyword evidence="2" id="KW-1185">Reference proteome</keyword>
<evidence type="ECO:0000313" key="1">
    <source>
        <dbReference type="EMBL" id="GBP28495.1"/>
    </source>
</evidence>